<evidence type="ECO:0000313" key="1">
    <source>
        <dbReference type="EMBL" id="MCZ4245201.1"/>
    </source>
</evidence>
<reference evidence="1" key="1">
    <citation type="submission" date="2022-12" db="EMBL/GenBank/DDBJ databases">
        <title>Genome sequence of HCMS5-2.</title>
        <authorList>
            <person name="Woo H."/>
        </authorList>
    </citation>
    <scope>NUCLEOTIDE SEQUENCE</scope>
    <source>
        <strain evidence="1">HCMS5-2</strain>
    </source>
</reference>
<dbReference type="Proteomes" id="UP001144347">
    <property type="component" value="Unassembled WGS sequence"/>
</dbReference>
<organism evidence="1 2">
    <name type="scientific">Pedobacter punctiformis</name>
    <dbReference type="NCBI Taxonomy" id="3004097"/>
    <lineage>
        <taxon>Bacteria</taxon>
        <taxon>Pseudomonadati</taxon>
        <taxon>Bacteroidota</taxon>
        <taxon>Sphingobacteriia</taxon>
        <taxon>Sphingobacteriales</taxon>
        <taxon>Sphingobacteriaceae</taxon>
        <taxon>Pedobacter</taxon>
    </lineage>
</organism>
<dbReference type="RefSeq" id="WP_269428257.1">
    <property type="nucleotide sequence ID" value="NZ_JAPWGM010000005.1"/>
</dbReference>
<name>A0ABT4LBG0_9SPHI</name>
<gene>
    <name evidence="1" type="ORF">O0955_14420</name>
</gene>
<accession>A0ABT4LBG0</accession>
<proteinExistence type="predicted"/>
<sequence length="307" mass="35226">MPKAEVYPFLYERKGVRFNDGKISDIRSFAGKKIINVIANGFTFKINVDKNQTDLSYLRDYSKNDQVRLRFVHEVKTGAKSYAINDWISISKNVRTYGVINKKLFNKFYGENDDQKISLIKPANTIVQPKVVSFKKLTYNGKRKQSYFERIVMTIYGGELEAEYAEMDQKEGLIRAKNAVFTDKAGNVINGKEMIFELKKGTYYTNLKPPVAKESNLTLKNPNESRIEFSARDSVKMGKDKLVMYLYGKAKIRYENINIVADEIVYNNKTLAGTARNPILTDEKSKISTSGSFLKFDLKGKTEVWQK</sequence>
<evidence type="ECO:0000313" key="2">
    <source>
        <dbReference type="Proteomes" id="UP001144347"/>
    </source>
</evidence>
<dbReference type="EMBL" id="JAPWGM010000005">
    <property type="protein sequence ID" value="MCZ4245201.1"/>
    <property type="molecule type" value="Genomic_DNA"/>
</dbReference>
<protein>
    <submittedName>
        <fullName evidence="1">Uncharacterized protein</fullName>
    </submittedName>
</protein>
<keyword evidence="2" id="KW-1185">Reference proteome</keyword>
<comment type="caution">
    <text evidence="1">The sequence shown here is derived from an EMBL/GenBank/DDBJ whole genome shotgun (WGS) entry which is preliminary data.</text>
</comment>